<organism evidence="1 2">
    <name type="scientific">Microvirga aerophila</name>
    <dbReference type="NCBI Taxonomy" id="670291"/>
    <lineage>
        <taxon>Bacteria</taxon>
        <taxon>Pseudomonadati</taxon>
        <taxon>Pseudomonadota</taxon>
        <taxon>Alphaproteobacteria</taxon>
        <taxon>Hyphomicrobiales</taxon>
        <taxon>Methylobacteriaceae</taxon>
        <taxon>Microvirga</taxon>
    </lineage>
</organism>
<protein>
    <recommendedName>
        <fullName evidence="3">Dodecin</fullName>
    </recommendedName>
</protein>
<evidence type="ECO:0000313" key="1">
    <source>
        <dbReference type="EMBL" id="GEO14378.1"/>
    </source>
</evidence>
<sequence>MSIVKMIELSSQSSESWEDATRQAVERASRSLRNIRSVWVKEFEAAVDANRVTQFRVILKIAFQLDDSESVRSMGNEEILGVE</sequence>
<comment type="caution">
    <text evidence="1">The sequence shown here is derived from an EMBL/GenBank/DDBJ whole genome shotgun (WGS) entry which is preliminary data.</text>
</comment>
<dbReference type="SUPFAM" id="SSF89807">
    <property type="entry name" value="Dodecin-like"/>
    <property type="match status" value="1"/>
</dbReference>
<reference evidence="1 2" key="1">
    <citation type="submission" date="2019-07" db="EMBL/GenBank/DDBJ databases">
        <title>Whole genome shotgun sequence of Microvirga aerophila NBRC 106136.</title>
        <authorList>
            <person name="Hosoyama A."/>
            <person name="Uohara A."/>
            <person name="Ohji S."/>
            <person name="Ichikawa N."/>
        </authorList>
    </citation>
    <scope>NUCLEOTIDE SEQUENCE [LARGE SCALE GENOMIC DNA]</scope>
    <source>
        <strain evidence="1 2">NBRC 106136</strain>
    </source>
</reference>
<evidence type="ECO:0000313" key="2">
    <source>
        <dbReference type="Proteomes" id="UP000321085"/>
    </source>
</evidence>
<dbReference type="AlphaFoldDB" id="A0A512BR04"/>
<dbReference type="OrthoDB" id="9805449at2"/>
<dbReference type="PANTHER" id="PTHR39324:SF1">
    <property type="entry name" value="CALCIUM DODECIN"/>
    <property type="match status" value="1"/>
</dbReference>
<evidence type="ECO:0008006" key="3">
    <source>
        <dbReference type="Google" id="ProtNLM"/>
    </source>
</evidence>
<accession>A0A512BR04</accession>
<dbReference type="Gene3D" id="3.30.1660.10">
    <property type="entry name" value="Flavin-binding protein dodecin"/>
    <property type="match status" value="1"/>
</dbReference>
<dbReference type="RefSeq" id="WP_114184736.1">
    <property type="nucleotide sequence ID" value="NZ_BJYU01000022.1"/>
</dbReference>
<gene>
    <name evidence="1" type="ORF">MAE02_20740</name>
</gene>
<dbReference type="EMBL" id="BJYU01000022">
    <property type="protein sequence ID" value="GEO14378.1"/>
    <property type="molecule type" value="Genomic_DNA"/>
</dbReference>
<dbReference type="PANTHER" id="PTHR39324">
    <property type="entry name" value="CALCIUM DODECIN"/>
    <property type="match status" value="1"/>
</dbReference>
<dbReference type="InterPro" id="IPR036694">
    <property type="entry name" value="Dodecin-like_sf"/>
</dbReference>
<dbReference type="InterPro" id="IPR025543">
    <property type="entry name" value="Dodecin-like"/>
</dbReference>
<keyword evidence="2" id="KW-1185">Reference proteome</keyword>
<dbReference type="Pfam" id="PF07311">
    <property type="entry name" value="Dodecin"/>
    <property type="match status" value="1"/>
</dbReference>
<proteinExistence type="predicted"/>
<name>A0A512BR04_9HYPH</name>
<dbReference type="Proteomes" id="UP000321085">
    <property type="component" value="Unassembled WGS sequence"/>
</dbReference>
<dbReference type="InterPro" id="IPR009923">
    <property type="entry name" value="Dodecin"/>
</dbReference>